<dbReference type="PIRSF" id="PIRSF015855">
    <property type="entry name" value="TypeIII_Mtase_mKpnI"/>
    <property type="match status" value="1"/>
</dbReference>
<dbReference type="InterPro" id="IPR002052">
    <property type="entry name" value="DNA_methylase_N6_adenine_CS"/>
</dbReference>
<accession>A0ABT4WRB6</accession>
<dbReference type="InterPro" id="IPR002941">
    <property type="entry name" value="DNA_methylase_N4/N6"/>
</dbReference>
<dbReference type="EC" id="2.1.1.72" evidence="2"/>
<sequence length="659" mass="74474">MDKLKMHSKNLIEANIDKLAELFPTCITEVLDTKGELKKAIDFDLLRQELSSSIVEGPQERYQLNWPGKREALLTANAPIAKTLRPCREESVNFDNTQNLFVEGDNLEVLKLLQETYLNQVKMIYIDPPYNTGNDFIYNDEFVEDSEAYFEQSNQKDDGGNRLVANSESNGRFHSDWMSMIYPRLKLARNLLRDDGIIFISIGDDEQANLKRICDEVFGDENFLGCACRVSKKANNQGDYWSPNFDYVLTYARNLASCPVFFGGVNYGAYDQVDSEGPRAGEKYQLVRLYMTSLDPMRGCVNQRYYIEAPDGTLLLPPGNIFPALKEDAASIPPETGEDKVWRWGKDRYLSDKDRVVVKRVRSSNLVDDKGGEVKWNVFTKTYLNDVINNSTAKPNSLIEDHINQNSSHELGELGIPFSFAKPSSLIKYLCEISKVRQGDIVVDFFAGSGTTAQSIFDLNDSLGFNARFILVQLAEELTEEDKNHKAGLAFCKKNGFPGVITEITKERIRRAGNKIKNAEERNIDIGFRVLKVDTSNMKEVYYKPDDVDQDLLSDQVNNIRGDRTTEDLLFQVLLDWGVDLALPISQQVIADKTVFFVDGNALVACFDTGIDEDFVKQLAGYKPLRVVFRDAGFATDSVKINVEQVFKLLSPATEIKTL</sequence>
<dbReference type="Gene3D" id="3.40.50.150">
    <property type="entry name" value="Vaccinia Virus protein VP39"/>
    <property type="match status" value="1"/>
</dbReference>
<dbReference type="Proteomes" id="UP001212337">
    <property type="component" value="Unassembled WGS sequence"/>
</dbReference>
<dbReference type="Pfam" id="PF01555">
    <property type="entry name" value="N6_N4_Mtase"/>
    <property type="match status" value="1"/>
</dbReference>
<evidence type="ECO:0000313" key="9">
    <source>
        <dbReference type="Proteomes" id="UP001212337"/>
    </source>
</evidence>
<comment type="catalytic activity">
    <reaction evidence="6">
        <text>a 2'-deoxyadenosine in DNA + S-adenosyl-L-methionine = an N(6)-methyl-2'-deoxyadenosine in DNA + S-adenosyl-L-homocysteine + H(+)</text>
        <dbReference type="Rhea" id="RHEA:15197"/>
        <dbReference type="Rhea" id="RHEA-COMP:12418"/>
        <dbReference type="Rhea" id="RHEA-COMP:12419"/>
        <dbReference type="ChEBI" id="CHEBI:15378"/>
        <dbReference type="ChEBI" id="CHEBI:57856"/>
        <dbReference type="ChEBI" id="CHEBI:59789"/>
        <dbReference type="ChEBI" id="CHEBI:90615"/>
        <dbReference type="ChEBI" id="CHEBI:90616"/>
        <dbReference type="EC" id="2.1.1.72"/>
    </reaction>
</comment>
<gene>
    <name evidence="8" type="ORF">PI499_11870</name>
</gene>
<feature type="domain" description="DNA methylase N-4/N-6" evidence="7">
    <location>
        <begin position="121"/>
        <end position="461"/>
    </location>
</feature>
<dbReference type="InterPro" id="IPR002295">
    <property type="entry name" value="N4/N6-MTase_EcoPI_Mod-like"/>
</dbReference>
<proteinExistence type="inferred from homology"/>
<keyword evidence="3" id="KW-0489">Methyltransferase</keyword>
<organism evidence="8 9">
    <name type="scientific">Pseudomonas fragi</name>
    <dbReference type="NCBI Taxonomy" id="296"/>
    <lineage>
        <taxon>Bacteria</taxon>
        <taxon>Pseudomonadati</taxon>
        <taxon>Pseudomonadota</taxon>
        <taxon>Gammaproteobacteria</taxon>
        <taxon>Pseudomonadales</taxon>
        <taxon>Pseudomonadaceae</taxon>
        <taxon>Pseudomonas</taxon>
    </lineage>
</organism>
<reference evidence="8 9" key="1">
    <citation type="submission" date="2023-01" db="EMBL/GenBank/DDBJ databases">
        <title>Effects of deletion of Siderophore biosynthase gene in Pseudomonas fragi on quorum sensing and spoliage ability.</title>
        <authorList>
            <person name="Cui F."/>
            <person name="Wang D."/>
            <person name="Liu J."/>
            <person name="Wang Q."/>
            <person name="Li T."/>
            <person name="Li J."/>
        </authorList>
    </citation>
    <scope>NUCLEOTIDE SEQUENCE [LARGE SCALE GENOMIC DNA]</scope>
    <source>
        <strain evidence="8 9">MS-10</strain>
    </source>
</reference>
<dbReference type="EMBL" id="JAQJVI010000013">
    <property type="protein sequence ID" value="MDA7022573.1"/>
    <property type="molecule type" value="Genomic_DNA"/>
</dbReference>
<evidence type="ECO:0000256" key="3">
    <source>
        <dbReference type="ARBA" id="ARBA00022603"/>
    </source>
</evidence>
<comment type="similarity">
    <text evidence="1">Belongs to the N(4)/N(6)-methyltransferase family.</text>
</comment>
<evidence type="ECO:0000256" key="4">
    <source>
        <dbReference type="ARBA" id="ARBA00022679"/>
    </source>
</evidence>
<dbReference type="RefSeq" id="WP_095024571.1">
    <property type="nucleotide sequence ID" value="NZ_JAQJVI010000013.1"/>
</dbReference>
<dbReference type="PRINTS" id="PR00508">
    <property type="entry name" value="S21N4MTFRASE"/>
</dbReference>
<keyword evidence="5" id="KW-0949">S-adenosyl-L-methionine</keyword>
<dbReference type="PROSITE" id="PS00092">
    <property type="entry name" value="N6_MTASE"/>
    <property type="match status" value="1"/>
</dbReference>
<keyword evidence="9" id="KW-1185">Reference proteome</keyword>
<evidence type="ECO:0000256" key="6">
    <source>
        <dbReference type="ARBA" id="ARBA00047942"/>
    </source>
</evidence>
<dbReference type="SUPFAM" id="SSF53335">
    <property type="entry name" value="S-adenosyl-L-methionine-dependent methyltransferases"/>
    <property type="match status" value="1"/>
</dbReference>
<keyword evidence="4" id="KW-0808">Transferase</keyword>
<name>A0ABT4WRB6_PSEFR</name>
<evidence type="ECO:0000256" key="5">
    <source>
        <dbReference type="ARBA" id="ARBA00022691"/>
    </source>
</evidence>
<dbReference type="InterPro" id="IPR029063">
    <property type="entry name" value="SAM-dependent_MTases_sf"/>
</dbReference>
<evidence type="ECO:0000259" key="7">
    <source>
        <dbReference type="Pfam" id="PF01555"/>
    </source>
</evidence>
<evidence type="ECO:0000313" key="8">
    <source>
        <dbReference type="EMBL" id="MDA7022573.1"/>
    </source>
</evidence>
<evidence type="ECO:0000256" key="2">
    <source>
        <dbReference type="ARBA" id="ARBA00011900"/>
    </source>
</evidence>
<evidence type="ECO:0000256" key="1">
    <source>
        <dbReference type="ARBA" id="ARBA00006594"/>
    </source>
</evidence>
<protein>
    <recommendedName>
        <fullName evidence="2">site-specific DNA-methyltransferase (adenine-specific)</fullName>
        <ecNumber evidence="2">2.1.1.72</ecNumber>
    </recommendedName>
</protein>
<dbReference type="InterPro" id="IPR001091">
    <property type="entry name" value="RM_Methyltransferase"/>
</dbReference>
<comment type="caution">
    <text evidence="8">The sequence shown here is derived from an EMBL/GenBank/DDBJ whole genome shotgun (WGS) entry which is preliminary data.</text>
</comment>